<keyword evidence="3 9" id="KW-0479">Metal-binding</keyword>
<evidence type="ECO:0000256" key="7">
    <source>
        <dbReference type="ARBA" id="ARBA00023244"/>
    </source>
</evidence>
<dbReference type="PANTHER" id="PTHR11108:SF1">
    <property type="entry name" value="FERROCHELATASE, MITOCHONDRIAL"/>
    <property type="match status" value="1"/>
</dbReference>
<dbReference type="InterPro" id="IPR001015">
    <property type="entry name" value="Ferrochelatase"/>
</dbReference>
<dbReference type="Gene3D" id="3.40.50.1400">
    <property type="match status" value="2"/>
</dbReference>
<comment type="catalytic activity">
    <reaction evidence="9 10">
        <text>heme b + 2 H(+) = protoporphyrin IX + Fe(2+)</text>
        <dbReference type="Rhea" id="RHEA:22584"/>
        <dbReference type="ChEBI" id="CHEBI:15378"/>
        <dbReference type="ChEBI" id="CHEBI:29033"/>
        <dbReference type="ChEBI" id="CHEBI:57306"/>
        <dbReference type="ChEBI" id="CHEBI:60344"/>
        <dbReference type="EC" id="4.98.1.1"/>
    </reaction>
</comment>
<keyword evidence="4 9" id="KW-0408">Iron</keyword>
<dbReference type="NCBIfam" id="TIGR00109">
    <property type="entry name" value="hemH"/>
    <property type="match status" value="1"/>
</dbReference>
<keyword evidence="6 9" id="KW-0456">Lyase</keyword>
<proteinExistence type="inferred from homology"/>
<comment type="function">
    <text evidence="9 10">Catalyzes the ferrous insertion into protoporphyrin IX.</text>
</comment>
<dbReference type="RefSeq" id="WP_078275509.1">
    <property type="nucleotide sequence ID" value="NZ_CAACXO010000020.1"/>
</dbReference>
<feature type="binding site" evidence="9">
    <location>
        <position position="211"/>
    </location>
    <ligand>
        <name>Fe(2+)</name>
        <dbReference type="ChEBI" id="CHEBI:29033"/>
    </ligand>
</feature>
<evidence type="ECO:0000256" key="10">
    <source>
        <dbReference type="RuleBase" id="RU000607"/>
    </source>
</evidence>
<comment type="catalytic activity">
    <reaction evidence="8">
        <text>Fe-coproporphyrin III + 2 H(+) = coproporphyrin III + Fe(2+)</text>
        <dbReference type="Rhea" id="RHEA:49572"/>
        <dbReference type="ChEBI" id="CHEBI:15378"/>
        <dbReference type="ChEBI" id="CHEBI:29033"/>
        <dbReference type="ChEBI" id="CHEBI:68438"/>
        <dbReference type="ChEBI" id="CHEBI:131725"/>
        <dbReference type="EC" id="4.99.1.9"/>
    </reaction>
    <physiologicalReaction direction="right-to-left" evidence="8">
        <dbReference type="Rhea" id="RHEA:49574"/>
    </physiologicalReaction>
</comment>
<dbReference type="GO" id="GO:0046872">
    <property type="term" value="F:metal ion binding"/>
    <property type="evidence" value="ECO:0007669"/>
    <property type="project" value="UniProtKB-KW"/>
</dbReference>
<dbReference type="UniPathway" id="UPA00252">
    <property type="reaction ID" value="UER00325"/>
</dbReference>
<protein>
    <recommendedName>
        <fullName evidence="9 10">Ferrochelatase</fullName>
        <ecNumber evidence="9 10">4.98.1.1</ecNumber>
    </recommendedName>
    <alternativeName>
        <fullName evidence="9">Heme synthase</fullName>
    </alternativeName>
    <alternativeName>
        <fullName evidence="9">Protoheme ferro-lyase</fullName>
    </alternativeName>
</protein>
<dbReference type="HAMAP" id="MF_00323">
    <property type="entry name" value="Ferrochelatase"/>
    <property type="match status" value="1"/>
</dbReference>
<dbReference type="CDD" id="cd03411">
    <property type="entry name" value="Ferrochelatase_N"/>
    <property type="match status" value="1"/>
</dbReference>
<dbReference type="CDD" id="cd00419">
    <property type="entry name" value="Ferrochelatase_C"/>
    <property type="match status" value="1"/>
</dbReference>
<reference evidence="11 13" key="1">
    <citation type="submission" date="2017-02" db="EMBL/GenBank/DDBJ databases">
        <title>Draft genome sequence of Moraxella caviae CCUG 355 type strain.</title>
        <authorList>
            <person name="Engstrom-Jakobsson H."/>
            <person name="Salva-Serra F."/>
            <person name="Thorell K."/>
            <person name="Gonzales-Siles L."/>
            <person name="Karlsson R."/>
            <person name="Boulund F."/>
            <person name="Engstrand L."/>
            <person name="Moore E."/>
        </authorList>
    </citation>
    <scope>NUCLEOTIDE SEQUENCE [LARGE SCALE GENOMIC DNA]</scope>
    <source>
        <strain evidence="11 13">CCUG 355</strain>
    </source>
</reference>
<evidence type="ECO:0000313" key="11">
    <source>
        <dbReference type="EMBL" id="OOR93427.1"/>
    </source>
</evidence>
<evidence type="ECO:0000256" key="6">
    <source>
        <dbReference type="ARBA" id="ARBA00023239"/>
    </source>
</evidence>
<dbReference type="SUPFAM" id="SSF53800">
    <property type="entry name" value="Chelatase"/>
    <property type="match status" value="1"/>
</dbReference>
<dbReference type="Proteomes" id="UP000255279">
    <property type="component" value="Unassembled WGS sequence"/>
</dbReference>
<dbReference type="Proteomes" id="UP000190435">
    <property type="component" value="Unassembled WGS sequence"/>
</dbReference>
<comment type="pathway">
    <text evidence="9 10">Porphyrin-containing compound metabolism; protoheme biosynthesis; protoheme from protoporphyrin-IX: step 1/1.</text>
</comment>
<keyword evidence="7 9" id="KW-0627">Porphyrin biosynthesis</keyword>
<evidence type="ECO:0000256" key="2">
    <source>
        <dbReference type="ARBA" id="ARBA00022490"/>
    </source>
</evidence>
<dbReference type="AlphaFoldDB" id="A0A1T0ACJ3"/>
<dbReference type="PROSITE" id="PS00534">
    <property type="entry name" value="FERROCHELATASE"/>
    <property type="match status" value="1"/>
</dbReference>
<dbReference type="EMBL" id="UGQE01000004">
    <property type="protein sequence ID" value="STZ14085.1"/>
    <property type="molecule type" value="Genomic_DNA"/>
</dbReference>
<keyword evidence="2 9" id="KW-0963">Cytoplasm</keyword>
<keyword evidence="5 9" id="KW-0350">Heme biosynthesis</keyword>
<dbReference type="PANTHER" id="PTHR11108">
    <property type="entry name" value="FERROCHELATASE"/>
    <property type="match status" value="1"/>
</dbReference>
<keyword evidence="13" id="KW-1185">Reference proteome</keyword>
<sequence length="336" mass="37220">MTDHAPNFTDTAQILTKKTAVVLVNLGTPDTPTPAAVRAYLAEFLSDKRVIEMPKWLWQIILRLFVLTTRPKRVAHAYQSVWTDAGSPLLAILKEQATLLQANLAQLGKSVAVVPATTYGNPNIKKVLADLQADGYERMVVLPLYPQYSATSTAAAFDKVMQYSLSSRDMPELHFIKDYHDNPLYIRALADSVRKFWADNGRADKLLMSFHGIPKPYADKGDPYPVQCRKTAKLVAGELGLGGDEWAVSFQSRFGAQEWLKPYTDELLGEWGKAGHSVQVLSPAFSADCLETLEELAVENRDNYLAAGGKSYAYIPALNTDALHIELMAQLVGKYL</sequence>
<evidence type="ECO:0000313" key="14">
    <source>
        <dbReference type="Proteomes" id="UP000255279"/>
    </source>
</evidence>
<evidence type="ECO:0000256" key="3">
    <source>
        <dbReference type="ARBA" id="ARBA00022723"/>
    </source>
</evidence>
<evidence type="ECO:0000256" key="9">
    <source>
        <dbReference type="HAMAP-Rule" id="MF_00323"/>
    </source>
</evidence>
<reference evidence="12 14" key="2">
    <citation type="submission" date="2018-06" db="EMBL/GenBank/DDBJ databases">
        <authorList>
            <consortium name="Pathogen Informatics"/>
            <person name="Doyle S."/>
        </authorList>
    </citation>
    <scope>NUCLEOTIDE SEQUENCE [LARGE SCALE GENOMIC DNA]</scope>
    <source>
        <strain evidence="12 14">NCTC10293</strain>
    </source>
</reference>
<evidence type="ECO:0000256" key="8">
    <source>
        <dbReference type="ARBA" id="ARBA00024536"/>
    </source>
</evidence>
<dbReference type="InterPro" id="IPR019772">
    <property type="entry name" value="Ferrochelatase_AS"/>
</dbReference>
<dbReference type="FunFam" id="3.40.50.1400:FF:000002">
    <property type="entry name" value="Ferrochelatase"/>
    <property type="match status" value="1"/>
</dbReference>
<name>A0A1T0ACJ3_9GAMM</name>
<dbReference type="GO" id="GO:0006783">
    <property type="term" value="P:heme biosynthetic process"/>
    <property type="evidence" value="ECO:0007669"/>
    <property type="project" value="UniProtKB-UniRule"/>
</dbReference>
<evidence type="ECO:0000313" key="12">
    <source>
        <dbReference type="EMBL" id="STZ14085.1"/>
    </source>
</evidence>
<comment type="similarity">
    <text evidence="1 9 10">Belongs to the ferrochelatase family.</text>
</comment>
<accession>A0A1T0ACJ3</accession>
<organism evidence="11 13">
    <name type="scientific">Moraxella caviae</name>
    <dbReference type="NCBI Taxonomy" id="34060"/>
    <lineage>
        <taxon>Bacteria</taxon>
        <taxon>Pseudomonadati</taxon>
        <taxon>Pseudomonadota</taxon>
        <taxon>Gammaproteobacteria</taxon>
        <taxon>Moraxellales</taxon>
        <taxon>Moraxellaceae</taxon>
        <taxon>Moraxella</taxon>
    </lineage>
</organism>
<dbReference type="EMBL" id="MUXU01000004">
    <property type="protein sequence ID" value="OOR93427.1"/>
    <property type="molecule type" value="Genomic_DNA"/>
</dbReference>
<dbReference type="GO" id="GO:0004325">
    <property type="term" value="F:ferrochelatase activity"/>
    <property type="evidence" value="ECO:0007669"/>
    <property type="project" value="UniProtKB-UniRule"/>
</dbReference>
<dbReference type="EC" id="4.98.1.1" evidence="9 10"/>
<dbReference type="OrthoDB" id="9809741at2"/>
<evidence type="ECO:0000313" key="13">
    <source>
        <dbReference type="Proteomes" id="UP000190435"/>
    </source>
</evidence>
<dbReference type="STRING" id="34060.B0181_00335"/>
<dbReference type="Pfam" id="PF00762">
    <property type="entry name" value="Ferrochelatase"/>
    <property type="match status" value="1"/>
</dbReference>
<evidence type="ECO:0000256" key="4">
    <source>
        <dbReference type="ARBA" id="ARBA00023004"/>
    </source>
</evidence>
<gene>
    <name evidence="9 12" type="primary">hemH</name>
    <name evidence="11" type="ORF">B0181_00335</name>
    <name evidence="12" type="ORF">NCTC10293_01674</name>
</gene>
<evidence type="ECO:0000256" key="5">
    <source>
        <dbReference type="ARBA" id="ARBA00023133"/>
    </source>
</evidence>
<dbReference type="InterPro" id="IPR033659">
    <property type="entry name" value="Ferrochelatase_N"/>
</dbReference>
<evidence type="ECO:0000256" key="1">
    <source>
        <dbReference type="ARBA" id="ARBA00007718"/>
    </source>
</evidence>
<comment type="subcellular location">
    <subcellularLocation>
        <location evidence="9 10">Cytoplasm</location>
    </subcellularLocation>
</comment>
<dbReference type="InterPro" id="IPR033644">
    <property type="entry name" value="Ferrochelatase_C"/>
</dbReference>
<feature type="binding site" evidence="9">
    <location>
        <position position="291"/>
    </location>
    <ligand>
        <name>Fe(2+)</name>
        <dbReference type="ChEBI" id="CHEBI:29033"/>
    </ligand>
</feature>
<dbReference type="GO" id="GO:0005737">
    <property type="term" value="C:cytoplasm"/>
    <property type="evidence" value="ECO:0007669"/>
    <property type="project" value="UniProtKB-SubCell"/>
</dbReference>